<dbReference type="Proteomes" id="UP000798662">
    <property type="component" value="Chromosome 3"/>
</dbReference>
<dbReference type="EMBL" id="CM020620">
    <property type="protein sequence ID" value="KAK1868173.1"/>
    <property type="molecule type" value="Genomic_DNA"/>
</dbReference>
<protein>
    <submittedName>
        <fullName evidence="1">Uncharacterized protein</fullName>
    </submittedName>
</protein>
<keyword evidence="2" id="KW-1185">Reference proteome</keyword>
<accession>A0ACC3CEC2</accession>
<gene>
    <name evidence="1" type="ORF">I4F81_010667</name>
</gene>
<organism evidence="1 2">
    <name type="scientific">Pyropia yezoensis</name>
    <name type="common">Susabi-nori</name>
    <name type="synonym">Porphyra yezoensis</name>
    <dbReference type="NCBI Taxonomy" id="2788"/>
    <lineage>
        <taxon>Eukaryota</taxon>
        <taxon>Rhodophyta</taxon>
        <taxon>Bangiophyceae</taxon>
        <taxon>Bangiales</taxon>
        <taxon>Bangiaceae</taxon>
        <taxon>Pyropia</taxon>
    </lineage>
</organism>
<comment type="caution">
    <text evidence="1">The sequence shown here is derived from an EMBL/GenBank/DDBJ whole genome shotgun (WGS) entry which is preliminary data.</text>
</comment>
<sequence length="315" mass="32390">MGSAPELRLLRQRHRAAVGGCRRVRDDSVADNDVLSPPRNLWRPSGWRCQCGHSPSGRAQTAAVGAAGRRRLGRRRQGRTAVALAASRCVHIRQCAGAAGSRGQGRVGVAPVCHDGCGWPQRARPAVAGASGRGGCGQPPRARPAGASQGCRGGRSGLLRARRRERVATFRMTPRAGVAVDCRGCRGRLRRERPAGGLGAGRHREHGPQAVAVRMAGYANATRRDRCGLLRRARPAPAGSDLGAGRAQSRHVRPADGCGRLAGAGAGSRGGRSVSVGMGAADCGEGGRPSARAPSAGECAAARAGACGMRGDSAL</sequence>
<proteinExistence type="predicted"/>
<reference evidence="1" key="1">
    <citation type="submission" date="2019-11" db="EMBL/GenBank/DDBJ databases">
        <title>Nori genome reveals adaptations in red seaweeds to the harsh intertidal environment.</title>
        <authorList>
            <person name="Wang D."/>
            <person name="Mao Y."/>
        </authorList>
    </citation>
    <scope>NUCLEOTIDE SEQUENCE</scope>
    <source>
        <tissue evidence="1">Gametophyte</tissue>
    </source>
</reference>
<evidence type="ECO:0000313" key="2">
    <source>
        <dbReference type="Proteomes" id="UP000798662"/>
    </source>
</evidence>
<evidence type="ECO:0000313" key="1">
    <source>
        <dbReference type="EMBL" id="KAK1868173.1"/>
    </source>
</evidence>
<name>A0ACC3CEC2_PYRYE</name>